<dbReference type="InterPro" id="IPR002347">
    <property type="entry name" value="SDR_fam"/>
</dbReference>
<dbReference type="Proteomes" id="UP000270343">
    <property type="component" value="Unassembled WGS sequence"/>
</dbReference>
<keyword evidence="2" id="KW-0560">Oxidoreductase</keyword>
<comment type="caution">
    <text evidence="4">The sequence shown here is derived from an EMBL/GenBank/DDBJ whole genome shotgun (WGS) entry which is preliminary data.</text>
</comment>
<comment type="similarity">
    <text evidence="1">Belongs to the short-chain dehydrogenases/reductases (SDR) family.</text>
</comment>
<reference evidence="4 5" key="1">
    <citation type="journal article" date="2015" name="Antonie Van Leeuwenhoek">
        <title>Streptomyces klenkii sp. nov., isolated from deep marine sediment.</title>
        <authorList>
            <person name="Veyisoglu A."/>
            <person name="Sahin N."/>
        </authorList>
    </citation>
    <scope>NUCLEOTIDE SEQUENCE [LARGE SCALE GENOMIC DNA]</scope>
    <source>
        <strain evidence="4 5">KCTC 29202</strain>
    </source>
</reference>
<proteinExistence type="inferred from homology"/>
<accession>A0A3B0AKM8</accession>
<dbReference type="GO" id="GO:0016491">
    <property type="term" value="F:oxidoreductase activity"/>
    <property type="evidence" value="ECO:0007669"/>
    <property type="project" value="UniProtKB-KW"/>
</dbReference>
<dbReference type="InterPro" id="IPR036291">
    <property type="entry name" value="NAD(P)-bd_dom_sf"/>
</dbReference>
<dbReference type="PANTHER" id="PTHR44196:SF1">
    <property type="entry name" value="DEHYDROGENASE_REDUCTASE SDR FAMILY MEMBER 7B"/>
    <property type="match status" value="1"/>
</dbReference>
<keyword evidence="5" id="KW-1185">Reference proteome</keyword>
<sequence>MPNNQQVKFSADGAQLAVVARRTERLRRLAEELAAGAAGPPVVIAADLSEPGGAAQATERLGAVDVLVNNAGAPSAACSPNWPILWWAEHPAGLPFHSSSSSRANTQRHRTFARRRFRRDVELRNVGQQNVVFGRTASRVPDRVHGFAEHIAAPSSITPRPTRRRSESAGLEAHVRCRDPHERRDRRAMTRSDRVVSADRAARCRRSCGERPSPG</sequence>
<dbReference type="GO" id="GO:0016020">
    <property type="term" value="C:membrane"/>
    <property type="evidence" value="ECO:0007669"/>
    <property type="project" value="TreeGrafter"/>
</dbReference>
<name>A0A3B0AKM8_9ACTN</name>
<dbReference type="PANTHER" id="PTHR44196">
    <property type="entry name" value="DEHYDROGENASE/REDUCTASE SDR FAMILY MEMBER 7B"/>
    <property type="match status" value="1"/>
</dbReference>
<evidence type="ECO:0000256" key="2">
    <source>
        <dbReference type="ARBA" id="ARBA00023002"/>
    </source>
</evidence>
<evidence type="ECO:0000256" key="1">
    <source>
        <dbReference type="ARBA" id="ARBA00006484"/>
    </source>
</evidence>
<dbReference type="SUPFAM" id="SSF51735">
    <property type="entry name" value="NAD(P)-binding Rossmann-fold domains"/>
    <property type="match status" value="1"/>
</dbReference>
<evidence type="ECO:0000256" key="3">
    <source>
        <dbReference type="SAM" id="MobiDB-lite"/>
    </source>
</evidence>
<gene>
    <name evidence="4" type="ORF">D7231_34370</name>
</gene>
<evidence type="ECO:0000313" key="4">
    <source>
        <dbReference type="EMBL" id="RKN59426.1"/>
    </source>
</evidence>
<dbReference type="Gene3D" id="3.40.50.720">
    <property type="entry name" value="NAD(P)-binding Rossmann-like Domain"/>
    <property type="match status" value="1"/>
</dbReference>
<dbReference type="Pfam" id="PF00106">
    <property type="entry name" value="adh_short"/>
    <property type="match status" value="1"/>
</dbReference>
<dbReference type="AlphaFoldDB" id="A0A3B0AKM8"/>
<organism evidence="4 5">
    <name type="scientific">Streptomyces klenkii</name>
    <dbReference type="NCBI Taxonomy" id="1420899"/>
    <lineage>
        <taxon>Bacteria</taxon>
        <taxon>Bacillati</taxon>
        <taxon>Actinomycetota</taxon>
        <taxon>Actinomycetes</taxon>
        <taxon>Kitasatosporales</taxon>
        <taxon>Streptomycetaceae</taxon>
        <taxon>Streptomyces</taxon>
    </lineage>
</organism>
<protein>
    <submittedName>
        <fullName evidence="4">SDR family NAD(P)-dependent oxidoreductase</fullName>
    </submittedName>
</protein>
<dbReference type="EMBL" id="RBAM01000046">
    <property type="protein sequence ID" value="RKN59426.1"/>
    <property type="molecule type" value="Genomic_DNA"/>
</dbReference>
<feature type="compositionally biased region" description="Basic and acidic residues" evidence="3">
    <location>
        <begin position="173"/>
        <end position="202"/>
    </location>
</feature>
<feature type="region of interest" description="Disordered" evidence="3">
    <location>
        <begin position="155"/>
        <end position="215"/>
    </location>
</feature>
<evidence type="ECO:0000313" key="5">
    <source>
        <dbReference type="Proteomes" id="UP000270343"/>
    </source>
</evidence>